<feature type="region of interest" description="Disordered" evidence="1">
    <location>
        <begin position="949"/>
        <end position="996"/>
    </location>
</feature>
<dbReference type="PANTHER" id="PTHR11852">
    <property type="entry name" value="PLATELET-ACTIVATING FACTOR ACETYLHYDROLASE"/>
    <property type="match status" value="1"/>
</dbReference>
<feature type="compositionally biased region" description="Low complexity" evidence="1">
    <location>
        <begin position="884"/>
        <end position="898"/>
    </location>
</feature>
<feature type="region of interest" description="Disordered" evidence="1">
    <location>
        <begin position="1"/>
        <end position="32"/>
    </location>
</feature>
<dbReference type="Proteomes" id="UP000824540">
    <property type="component" value="Unassembled WGS sequence"/>
</dbReference>
<proteinExistence type="predicted"/>
<feature type="region of interest" description="Disordered" evidence="1">
    <location>
        <begin position="457"/>
        <end position="476"/>
    </location>
</feature>
<comment type="caution">
    <text evidence="3">The sequence shown here is derived from an EMBL/GenBank/DDBJ whole genome shotgun (WGS) entry which is preliminary data.</text>
</comment>
<accession>A0A8T2MMT5</accession>
<feature type="compositionally biased region" description="Basic and acidic residues" evidence="1">
    <location>
        <begin position="742"/>
        <end position="751"/>
    </location>
</feature>
<evidence type="ECO:0000256" key="1">
    <source>
        <dbReference type="SAM" id="MobiDB-lite"/>
    </source>
</evidence>
<feature type="region of interest" description="Disordered" evidence="1">
    <location>
        <begin position="252"/>
        <end position="369"/>
    </location>
</feature>
<dbReference type="PANTHER" id="PTHR11852:SF4">
    <property type="entry name" value="LITTLE ELONGATION COMPLEX SUBUNIT 1"/>
    <property type="match status" value="1"/>
</dbReference>
<organism evidence="3 4">
    <name type="scientific">Albula glossodonta</name>
    <name type="common">roundjaw bonefish</name>
    <dbReference type="NCBI Taxonomy" id="121402"/>
    <lineage>
        <taxon>Eukaryota</taxon>
        <taxon>Metazoa</taxon>
        <taxon>Chordata</taxon>
        <taxon>Craniata</taxon>
        <taxon>Vertebrata</taxon>
        <taxon>Euteleostomi</taxon>
        <taxon>Actinopterygii</taxon>
        <taxon>Neopterygii</taxon>
        <taxon>Teleostei</taxon>
        <taxon>Albuliformes</taxon>
        <taxon>Albulidae</taxon>
        <taxon>Albula</taxon>
    </lineage>
</organism>
<evidence type="ECO:0000313" key="3">
    <source>
        <dbReference type="EMBL" id="KAG9328853.1"/>
    </source>
</evidence>
<feature type="compositionally biased region" description="Polar residues" evidence="1">
    <location>
        <begin position="952"/>
        <end position="961"/>
    </location>
</feature>
<dbReference type="InterPro" id="IPR057881">
    <property type="entry name" value="ICE1_C"/>
</dbReference>
<dbReference type="OrthoDB" id="2238957at2759"/>
<feature type="compositionally biased region" description="Basic and acidic residues" evidence="1">
    <location>
        <begin position="254"/>
        <end position="268"/>
    </location>
</feature>
<feature type="compositionally biased region" description="Polar residues" evidence="1">
    <location>
        <begin position="712"/>
        <end position="729"/>
    </location>
</feature>
<dbReference type="EMBL" id="JAFBMS010001753">
    <property type="protein sequence ID" value="KAG9328853.1"/>
    <property type="molecule type" value="Genomic_DNA"/>
</dbReference>
<feature type="compositionally biased region" description="Polar residues" evidence="1">
    <location>
        <begin position="359"/>
        <end position="369"/>
    </location>
</feature>
<feature type="domain" description="Little elongation complex subunit 1 C-terminal" evidence="2">
    <location>
        <begin position="1216"/>
        <end position="1405"/>
    </location>
</feature>
<sequence>MRSGELQKSDAFAEEEKQSAEPSGATQCGNRPNIDEILDCFKPLPPLLSPLCATSSPETLFGGLSDSSEDETNEMDLVKMQHNTNLKTSSEEDIDLSPKPIAIQHLDSPTNEPADVSVLASAHRDSLEVSAPCVPQMEVCKSAVNGETNTPPLEIQVCTLEKETTQDADETAMCISDEVQLDGPAGSSSGLCVEESVSNGVSVEMSAPGNIRGFTHVVSDAEDMVVEETPQEETKIDTGYIHCEKALPVVQNKHTADHQDSCATHDSESALEPPLSNPKVDKEDSGLNKHLQTPTGPDHLNGSPSSNSFIQSMESNESEKQSLQSTLNGIADDDTRTEKTMSNVRCALTDGVDEDGEKSNQSEANPTNGLEKQISLSEGNHSVSATVLDSAESTLFSESSSCPNEGIDQAKEQIPDDAISKIQTQVNGILSGMSKDSDANVQCVIKDSSLNELQANNHETEDTKETSPMCSPTSPGKIITNNINDDHARINSYYIEVKPGEQVDTSSAKIPEDEEKINGSISNGPAEMRESSDELESFGLRRKVKTINRVGSQASTENEKVPTKPERDADKAFEGLGTSLEKSPCHSLIKSSDCVTSNGSSEVKLDLPTNGLQSKVSETDLLTQTCTGMSHHENKNFIGHEEPLQETLEECKTSVNQSQKVLEHGCSVSPKLVSDVKEKPTALRVDERPDDSTAVEMTEEEVAGDKPEDATRSSISNDLPTDTRQSTMFRNPAVRSRKRQHSSKEREATPVNLKEEHKSTNLVFANDDISSPTKSPTSIRKVRSEMGPPLPPLLNPLEVTPPRFGRFGTKTVSSQLSFASPVNEETLVQENPVMSPLSDGSDVKSPCLSVPLSCDTKRRRVLPSPLQFCATTPKHAVPVPGRLPPSASSSSSSSPSAPQENSVRILDTMYPDLSARARTLNILRRTVNLNRSDSGITAPDSVGQISRFKAVGSSTVSTKPSEPNEREIRLNQPEENANPSEGSSSTPASQFGKRSGVNIILPKTAKKLRQAGDSPVPPSTDASVLNPEQVSQDPPVQPLPDVTLVKSEEVTQGQSAGIKKEERVGDIPTSTPNPILDALKKIEMSCFDLLPVIKSHVSIGRISKVPVLSDEEKELMADNLLPAILVKMKTEKDSLPGTYMQALCRVYIGICRQKEDWERAHLFAYSILKEDFPDAAKLILFMVTTWYNFLSYRSLFCKAMHAVVRMRAQGEVLQYLTAYLGWEKNPPCQTKELITSLVMAMKMGVKMKFLQHDRHGNDLNPPAWEYVYCLDLLCTQEHWKWTHDNIICKNLWPIMNSWVSQSRSVQTPIADVAVATILRLIGRLGQLGMKEKSLDSVRNVAKVINTFGRHGRREGVPWPVQLAAVYAIYDLSPSNPKDALDALAAWREEVTEPVPPAISSCMMQIGSICRHIKS</sequence>
<feature type="compositionally biased region" description="Polar residues" evidence="1">
    <location>
        <begin position="302"/>
        <end position="328"/>
    </location>
</feature>
<evidence type="ECO:0000259" key="2">
    <source>
        <dbReference type="Pfam" id="PF25817"/>
    </source>
</evidence>
<feature type="region of interest" description="Disordered" evidence="1">
    <location>
        <begin position="1008"/>
        <end position="1069"/>
    </location>
</feature>
<reference evidence="3" key="1">
    <citation type="thesis" date="2021" institute="BYU ScholarsArchive" country="Provo, UT, USA">
        <title>Applications of and Algorithms for Genome Assembly and Genomic Analyses with an Emphasis on Marine Teleosts.</title>
        <authorList>
            <person name="Pickett B.D."/>
        </authorList>
    </citation>
    <scope>NUCLEOTIDE SEQUENCE</scope>
    <source>
        <strain evidence="3">HI-2016</strain>
    </source>
</reference>
<dbReference type="Pfam" id="PF25817">
    <property type="entry name" value="ICE1_C"/>
    <property type="match status" value="1"/>
</dbReference>
<feature type="compositionally biased region" description="Polar residues" evidence="1">
    <location>
        <begin position="1020"/>
        <end position="1034"/>
    </location>
</feature>
<evidence type="ECO:0000313" key="4">
    <source>
        <dbReference type="Proteomes" id="UP000824540"/>
    </source>
</evidence>
<feature type="compositionally biased region" description="Basic and acidic residues" evidence="1">
    <location>
        <begin position="674"/>
        <end position="691"/>
    </location>
</feature>
<feature type="compositionally biased region" description="Polar residues" evidence="1">
    <location>
        <begin position="466"/>
        <end position="476"/>
    </location>
</feature>
<name>A0A8T2MMT5_9TELE</name>
<feature type="compositionally biased region" description="Polar residues" evidence="1">
    <location>
        <begin position="20"/>
        <end position="30"/>
    </location>
</feature>
<gene>
    <name evidence="3" type="ORF">JZ751_010117</name>
</gene>
<keyword evidence="4" id="KW-1185">Reference proteome</keyword>
<protein>
    <recommendedName>
        <fullName evidence="2">Little elongation complex subunit 1 C-terminal domain-containing protein</fullName>
    </recommendedName>
</protein>
<feature type="compositionally biased region" description="Polar residues" evidence="1">
    <location>
        <begin position="973"/>
        <end position="989"/>
    </location>
</feature>
<feature type="region of interest" description="Disordered" evidence="1">
    <location>
        <begin position="673"/>
        <end position="751"/>
    </location>
</feature>
<feature type="region of interest" description="Disordered" evidence="1">
    <location>
        <begin position="872"/>
        <end position="903"/>
    </location>
</feature>